<dbReference type="AlphaFoldDB" id="A0AA37SUL1"/>
<dbReference type="PANTHER" id="PTHR11108:SF1">
    <property type="entry name" value="FERROCHELATASE, MITOCHONDRIAL"/>
    <property type="match status" value="1"/>
</dbReference>
<dbReference type="GO" id="GO:0004325">
    <property type="term" value="F:ferrochelatase activity"/>
    <property type="evidence" value="ECO:0007669"/>
    <property type="project" value="UniProtKB-UniRule"/>
</dbReference>
<evidence type="ECO:0000256" key="8">
    <source>
        <dbReference type="RuleBase" id="RU004185"/>
    </source>
</evidence>
<keyword evidence="2 7" id="KW-0408">Iron</keyword>
<dbReference type="EMBL" id="BSOH01000027">
    <property type="protein sequence ID" value="GLR19116.1"/>
    <property type="molecule type" value="Genomic_DNA"/>
</dbReference>
<dbReference type="HAMAP" id="MF_00323">
    <property type="entry name" value="Ferrochelatase"/>
    <property type="match status" value="1"/>
</dbReference>
<keyword evidence="5 7" id="KW-0627">Porphyrin biosynthesis</keyword>
<evidence type="ECO:0000256" key="5">
    <source>
        <dbReference type="ARBA" id="ARBA00023244"/>
    </source>
</evidence>
<dbReference type="Pfam" id="PF00762">
    <property type="entry name" value="Ferrochelatase"/>
    <property type="match status" value="1"/>
</dbReference>
<keyword evidence="3 7" id="KW-0350">Heme biosynthesis</keyword>
<comment type="subcellular location">
    <subcellularLocation>
        <location evidence="7">Cytoplasm</location>
    </subcellularLocation>
</comment>
<comment type="function">
    <text evidence="7">Catalyzes the ferrous insertion into protoporphyrin IX.</text>
</comment>
<sequence>MGSKRVALIVNLGSPDSTETKDVKKYLDEFLMDERVIDLPYWKRALLVKGIILNFRPKKSAKAYQKIWWDEGSPLIVISKRLQQKAQALTDIPIYLGMRYGNPSINDTIQKIKDENPFLTEILLIPLYPHYAMSSYETVEVKVREAMPIIGHDVALTVMPPFYNSKAYIKLLSDKIGEHHPENYDQILFSYHGIPERHVRKTDPSGEHCLVEDDCCEKEHPCQAFCYRHQTFKMTDFVNANLQLPESKVQSSFQSRLGNDPWLQPFTDKRLESLPSEGVKKLMVVCPAFVSDCLETLEEIEMEGREEFLHNGGEEFKMVPCLNDDDEWAALLAQWITDFDPKKSLSEANTF</sequence>
<organism evidence="9 10">
    <name type="scientific">Portibacter lacus</name>
    <dbReference type="NCBI Taxonomy" id="1099794"/>
    <lineage>
        <taxon>Bacteria</taxon>
        <taxon>Pseudomonadati</taxon>
        <taxon>Bacteroidota</taxon>
        <taxon>Saprospiria</taxon>
        <taxon>Saprospirales</taxon>
        <taxon>Haliscomenobacteraceae</taxon>
        <taxon>Portibacter</taxon>
    </lineage>
</organism>
<keyword evidence="10" id="KW-1185">Reference proteome</keyword>
<dbReference type="InterPro" id="IPR001015">
    <property type="entry name" value="Ferrochelatase"/>
</dbReference>
<dbReference type="CDD" id="cd03411">
    <property type="entry name" value="Ferrochelatase_N"/>
    <property type="match status" value="1"/>
</dbReference>
<dbReference type="PANTHER" id="PTHR11108">
    <property type="entry name" value="FERROCHELATASE"/>
    <property type="match status" value="1"/>
</dbReference>
<comment type="pathway">
    <text evidence="7">Porphyrin-containing compound metabolism; protoheme biosynthesis; protoheme from protoporphyrin-IX: step 1/1.</text>
</comment>
<keyword evidence="7" id="KW-0963">Cytoplasm</keyword>
<evidence type="ECO:0000313" key="9">
    <source>
        <dbReference type="EMBL" id="GLR19116.1"/>
    </source>
</evidence>
<reference evidence="9" key="2">
    <citation type="submission" date="2023-01" db="EMBL/GenBank/DDBJ databases">
        <title>Draft genome sequence of Portibacter lacus strain NBRC 108769.</title>
        <authorList>
            <person name="Sun Q."/>
            <person name="Mori K."/>
        </authorList>
    </citation>
    <scope>NUCLEOTIDE SEQUENCE</scope>
    <source>
        <strain evidence="9">NBRC 108769</strain>
    </source>
</reference>
<dbReference type="Gene3D" id="3.40.50.1400">
    <property type="match status" value="2"/>
</dbReference>
<comment type="similarity">
    <text evidence="1 7 8">Belongs to the ferrochelatase family.</text>
</comment>
<comment type="caution">
    <text evidence="9">The sequence shown here is derived from an EMBL/GenBank/DDBJ whole genome shotgun (WGS) entry which is preliminary data.</text>
</comment>
<evidence type="ECO:0000256" key="2">
    <source>
        <dbReference type="ARBA" id="ARBA00023004"/>
    </source>
</evidence>
<dbReference type="CDD" id="cd00419">
    <property type="entry name" value="Ferrochelatase_C"/>
    <property type="match status" value="1"/>
</dbReference>
<comment type="catalytic activity">
    <reaction evidence="7">
        <text>heme b + 2 H(+) = protoporphyrin IX + Fe(2+)</text>
        <dbReference type="Rhea" id="RHEA:22584"/>
        <dbReference type="ChEBI" id="CHEBI:15378"/>
        <dbReference type="ChEBI" id="CHEBI:29033"/>
        <dbReference type="ChEBI" id="CHEBI:57306"/>
        <dbReference type="ChEBI" id="CHEBI:60344"/>
        <dbReference type="EC" id="4.98.1.1"/>
    </reaction>
</comment>
<dbReference type="SUPFAM" id="SSF53800">
    <property type="entry name" value="Chelatase"/>
    <property type="match status" value="1"/>
</dbReference>
<dbReference type="InterPro" id="IPR033659">
    <property type="entry name" value="Ferrochelatase_N"/>
</dbReference>
<comment type="catalytic activity">
    <reaction evidence="6">
        <text>Fe-coproporphyrin III + 2 H(+) = coproporphyrin III + Fe(2+)</text>
        <dbReference type="Rhea" id="RHEA:49572"/>
        <dbReference type="ChEBI" id="CHEBI:15378"/>
        <dbReference type="ChEBI" id="CHEBI:29033"/>
        <dbReference type="ChEBI" id="CHEBI:68438"/>
        <dbReference type="ChEBI" id="CHEBI:131725"/>
        <dbReference type="EC" id="4.99.1.9"/>
    </reaction>
    <physiologicalReaction direction="right-to-left" evidence="6">
        <dbReference type="Rhea" id="RHEA:49574"/>
    </physiologicalReaction>
</comment>
<evidence type="ECO:0000256" key="6">
    <source>
        <dbReference type="ARBA" id="ARBA00024536"/>
    </source>
</evidence>
<evidence type="ECO:0000256" key="3">
    <source>
        <dbReference type="ARBA" id="ARBA00023133"/>
    </source>
</evidence>
<protein>
    <recommendedName>
        <fullName evidence="7">Ferrochelatase</fullName>
        <ecNumber evidence="7">4.98.1.1</ecNumber>
    </recommendedName>
    <alternativeName>
        <fullName evidence="7">Heme synthase</fullName>
    </alternativeName>
    <alternativeName>
        <fullName evidence="7">Protoheme ferro-lyase</fullName>
    </alternativeName>
</protein>
<evidence type="ECO:0000313" key="10">
    <source>
        <dbReference type="Proteomes" id="UP001156666"/>
    </source>
</evidence>
<dbReference type="Proteomes" id="UP001156666">
    <property type="component" value="Unassembled WGS sequence"/>
</dbReference>
<proteinExistence type="inferred from homology"/>
<dbReference type="GO" id="GO:0046872">
    <property type="term" value="F:metal ion binding"/>
    <property type="evidence" value="ECO:0007669"/>
    <property type="project" value="UniProtKB-KW"/>
</dbReference>
<keyword evidence="7" id="KW-0479">Metal-binding</keyword>
<evidence type="ECO:0000256" key="4">
    <source>
        <dbReference type="ARBA" id="ARBA00023239"/>
    </source>
</evidence>
<reference evidence="9" key="1">
    <citation type="journal article" date="2014" name="Int. J. Syst. Evol. Microbiol.">
        <title>Complete genome sequence of Corynebacterium casei LMG S-19264T (=DSM 44701T), isolated from a smear-ripened cheese.</title>
        <authorList>
            <consortium name="US DOE Joint Genome Institute (JGI-PGF)"/>
            <person name="Walter F."/>
            <person name="Albersmeier A."/>
            <person name="Kalinowski J."/>
            <person name="Ruckert C."/>
        </authorList>
    </citation>
    <scope>NUCLEOTIDE SEQUENCE</scope>
    <source>
        <strain evidence="9">NBRC 108769</strain>
    </source>
</reference>
<feature type="binding site" evidence="7">
    <location>
        <position position="192"/>
    </location>
    <ligand>
        <name>Fe(2+)</name>
        <dbReference type="ChEBI" id="CHEBI:29033"/>
    </ligand>
</feature>
<evidence type="ECO:0000256" key="1">
    <source>
        <dbReference type="ARBA" id="ARBA00007718"/>
    </source>
</evidence>
<dbReference type="RefSeq" id="WP_235292237.1">
    <property type="nucleotide sequence ID" value="NZ_BSOH01000027.1"/>
</dbReference>
<keyword evidence="4 7" id="KW-0456">Lyase</keyword>
<dbReference type="InterPro" id="IPR033644">
    <property type="entry name" value="Ferrochelatase_C"/>
</dbReference>
<name>A0AA37SUL1_9BACT</name>
<gene>
    <name evidence="7 9" type="primary">hemH</name>
    <name evidence="9" type="ORF">GCM10007940_37320</name>
</gene>
<dbReference type="EC" id="4.98.1.1" evidence="7"/>
<dbReference type="NCBIfam" id="TIGR00109">
    <property type="entry name" value="hemH"/>
    <property type="match status" value="1"/>
</dbReference>
<feature type="binding site" evidence="7">
    <location>
        <position position="295"/>
    </location>
    <ligand>
        <name>Fe(2+)</name>
        <dbReference type="ChEBI" id="CHEBI:29033"/>
    </ligand>
</feature>
<dbReference type="GO" id="GO:0006783">
    <property type="term" value="P:heme biosynthetic process"/>
    <property type="evidence" value="ECO:0007669"/>
    <property type="project" value="UniProtKB-UniRule"/>
</dbReference>
<evidence type="ECO:0000256" key="7">
    <source>
        <dbReference type="HAMAP-Rule" id="MF_00323"/>
    </source>
</evidence>
<accession>A0AA37SUL1</accession>
<dbReference type="GO" id="GO:0005737">
    <property type="term" value="C:cytoplasm"/>
    <property type="evidence" value="ECO:0007669"/>
    <property type="project" value="UniProtKB-SubCell"/>
</dbReference>